<dbReference type="InterPro" id="IPR050266">
    <property type="entry name" value="AB_hydrolase_sf"/>
</dbReference>
<dbReference type="InterPro" id="IPR029058">
    <property type="entry name" value="AB_hydrolase_fold"/>
</dbReference>
<dbReference type="PRINTS" id="PR00111">
    <property type="entry name" value="ABHYDROLASE"/>
</dbReference>
<dbReference type="InterPro" id="IPR000073">
    <property type="entry name" value="AB_hydrolase_1"/>
</dbReference>
<dbReference type="Proteomes" id="UP001596422">
    <property type="component" value="Unassembled WGS sequence"/>
</dbReference>
<name>A0ABW1ZXC5_9GAMM</name>
<protein>
    <submittedName>
        <fullName evidence="2">Alpha/beta fold hydrolase</fullName>
    </submittedName>
</protein>
<reference evidence="3" key="1">
    <citation type="journal article" date="2019" name="Int. J. Syst. Evol. Microbiol.">
        <title>The Global Catalogue of Microorganisms (GCM) 10K type strain sequencing project: providing services to taxonomists for standard genome sequencing and annotation.</title>
        <authorList>
            <consortium name="The Broad Institute Genomics Platform"/>
            <consortium name="The Broad Institute Genome Sequencing Center for Infectious Disease"/>
            <person name="Wu L."/>
            <person name="Ma J."/>
        </authorList>
    </citation>
    <scope>NUCLEOTIDE SEQUENCE [LARGE SCALE GENOMIC DNA]</scope>
    <source>
        <strain evidence="3">NBRC 111756</strain>
    </source>
</reference>
<organism evidence="2 3">
    <name type="scientific">Marinobacterium aestuariivivens</name>
    <dbReference type="NCBI Taxonomy" id="1698799"/>
    <lineage>
        <taxon>Bacteria</taxon>
        <taxon>Pseudomonadati</taxon>
        <taxon>Pseudomonadota</taxon>
        <taxon>Gammaproteobacteria</taxon>
        <taxon>Oceanospirillales</taxon>
        <taxon>Oceanospirillaceae</taxon>
        <taxon>Marinobacterium</taxon>
    </lineage>
</organism>
<evidence type="ECO:0000313" key="3">
    <source>
        <dbReference type="Proteomes" id="UP001596422"/>
    </source>
</evidence>
<sequence>MTESVLIDKLSRFPLRTLQLNGRRLAYREAGEGPVLLLLHGISSGSGSWVRQLEDLSDRFRVVAWDAPGYGGSEPLDTATPTAMDYARVLRGLVEALDLERPLLVGHSLGALQASAFACAYGERLAGLVLADPAQGYGQADAATQQEVFRKRPAMLEALGPDGLAQARAAALLSPGATAEKVALVADGMQRLQLPGFSAASWLLAHDDIWRYLPDSLPTEGPPLLVLCGDEDSITPPASAVALAERYGKALYVALPQAGHASYIDAPEAFGDAVAGFAQVLRAGQSEVSGGER</sequence>
<keyword evidence="2" id="KW-0378">Hydrolase</keyword>
<feature type="domain" description="AB hydrolase-1" evidence="1">
    <location>
        <begin position="34"/>
        <end position="267"/>
    </location>
</feature>
<dbReference type="GO" id="GO:0016787">
    <property type="term" value="F:hydrolase activity"/>
    <property type="evidence" value="ECO:0007669"/>
    <property type="project" value="UniProtKB-KW"/>
</dbReference>
<evidence type="ECO:0000259" key="1">
    <source>
        <dbReference type="Pfam" id="PF00561"/>
    </source>
</evidence>
<keyword evidence="3" id="KW-1185">Reference proteome</keyword>
<accession>A0ABW1ZXC5</accession>
<dbReference type="RefSeq" id="WP_379908385.1">
    <property type="nucleotide sequence ID" value="NZ_JBHSWE010000001.1"/>
</dbReference>
<dbReference type="SUPFAM" id="SSF53474">
    <property type="entry name" value="alpha/beta-Hydrolases"/>
    <property type="match status" value="1"/>
</dbReference>
<dbReference type="PANTHER" id="PTHR43798">
    <property type="entry name" value="MONOACYLGLYCEROL LIPASE"/>
    <property type="match status" value="1"/>
</dbReference>
<gene>
    <name evidence="2" type="ORF">ACFQDL_06970</name>
</gene>
<dbReference type="EMBL" id="JBHSWE010000001">
    <property type="protein sequence ID" value="MFC6669857.1"/>
    <property type="molecule type" value="Genomic_DNA"/>
</dbReference>
<dbReference type="Pfam" id="PF00561">
    <property type="entry name" value="Abhydrolase_1"/>
    <property type="match status" value="1"/>
</dbReference>
<comment type="caution">
    <text evidence="2">The sequence shown here is derived from an EMBL/GenBank/DDBJ whole genome shotgun (WGS) entry which is preliminary data.</text>
</comment>
<dbReference type="Gene3D" id="3.40.50.1820">
    <property type="entry name" value="alpha/beta hydrolase"/>
    <property type="match status" value="1"/>
</dbReference>
<evidence type="ECO:0000313" key="2">
    <source>
        <dbReference type="EMBL" id="MFC6669857.1"/>
    </source>
</evidence>
<proteinExistence type="predicted"/>